<dbReference type="InterPro" id="IPR006330">
    <property type="entry name" value="Ado/ade_deaminase"/>
</dbReference>
<dbReference type="Proteomes" id="UP000192906">
    <property type="component" value="Unassembled WGS sequence"/>
</dbReference>
<dbReference type="STRING" id="1519643.SAMN06295933_0767"/>
<sequence length="865" mass="99376">MLQLDLEWLTPVSLLKSDRWLAHFASNKAAILTSNSPDKLRALATSALMDYQFYHPTPFRKEDCAHALDRWVSFESESWDVLECLGRLNKELLHWQGDCFVAKPAKLELWSAFIARIDPVWIIAHGYAQMIHQNLFNVEQLLGSDQQQGGFALRKDYKGKKYADNHVHLGGHGDYSLALIEFSLNSLKTKDSFWPPMPECPTYESGSRSKHELPYLVRWFCDYQLYNIFEIGSPEWLNFESLNISSVPSTACDHVKLCEAQTTSQRLIKAACDEQYPAQQRWILLATGFLYQDLYEKESSRDDDNSSSNRNYALRAFIHGSNIFRSAMIVSGTGLGTFVDHFRFSKRKASGKRIGSSKDPYKDHSLSTDSESNIYREFKISPAVVKPDWLKSEAARLTSINRDSNNHYAIHFVRSLGDNKERLDKLQTKKRKSLHKELRKLQRHMSSVGLQNDRTQKTITDEPESLNLLRLVRGIDVAGNENDLPIEIFAPTIRALRGRRHAEVSGLLRPERKMHLTIHAGEDYSHIISGLRSLDETITFCDYQHGDRIGHGLALGADIDQWVQQQQRVYLTVGEHLDNLVWTHHMAHSILEYVPRLAGVMNILERKISKWSSHIWKEAKLPSDLYHAWLLRRNCPRSLFSEGAMVEKAQKNIMPHEAILLMPDLPFIRMKNNINVTDLWRDYLYSNQFKENVPGMHDGLCINLCESPPAHTHNGGEHLSDTMSKPELELITAIQDLLIQRYSQMGITFEACPTSNIYIGRFKSYEEHPLFRWYPPENALLEKGGKYNTFGLRSGPLSVCINTDDAGLMPTTIENEHRVIKETAINYFNVSTEVADLWIDRLRQIGVDIFQRNHLQLKNENNEGL</sequence>
<dbReference type="PANTHER" id="PTHR11409">
    <property type="entry name" value="ADENOSINE DEAMINASE"/>
    <property type="match status" value="1"/>
</dbReference>
<organism evidence="1 2">
    <name type="scientific">Desulfovibrio gilichinskyi</name>
    <dbReference type="NCBI Taxonomy" id="1519643"/>
    <lineage>
        <taxon>Bacteria</taxon>
        <taxon>Pseudomonadati</taxon>
        <taxon>Thermodesulfobacteriota</taxon>
        <taxon>Desulfovibrionia</taxon>
        <taxon>Desulfovibrionales</taxon>
        <taxon>Desulfovibrionaceae</taxon>
        <taxon>Desulfovibrio</taxon>
    </lineage>
</organism>
<keyword evidence="2" id="KW-1185">Reference proteome</keyword>
<accession>A0A1X7CE06</accession>
<dbReference type="OrthoDB" id="105475at2"/>
<dbReference type="Gene3D" id="3.20.20.140">
    <property type="entry name" value="Metal-dependent hydrolases"/>
    <property type="match status" value="2"/>
</dbReference>
<protein>
    <submittedName>
        <fullName evidence="1">Adenosine/AMP deaminase</fullName>
    </submittedName>
</protein>
<dbReference type="GO" id="GO:0043103">
    <property type="term" value="P:hypoxanthine salvage"/>
    <property type="evidence" value="ECO:0007669"/>
    <property type="project" value="TreeGrafter"/>
</dbReference>
<dbReference type="AlphaFoldDB" id="A0A1X7CE06"/>
<dbReference type="GO" id="GO:0004000">
    <property type="term" value="F:adenosine deaminase activity"/>
    <property type="evidence" value="ECO:0007669"/>
    <property type="project" value="TreeGrafter"/>
</dbReference>
<evidence type="ECO:0000313" key="1">
    <source>
        <dbReference type="EMBL" id="SME95119.1"/>
    </source>
</evidence>
<evidence type="ECO:0000313" key="2">
    <source>
        <dbReference type="Proteomes" id="UP000192906"/>
    </source>
</evidence>
<dbReference type="GO" id="GO:0046103">
    <property type="term" value="P:inosine biosynthetic process"/>
    <property type="evidence" value="ECO:0007669"/>
    <property type="project" value="TreeGrafter"/>
</dbReference>
<dbReference type="NCBIfam" id="NF041744">
    <property type="entry name" value="RdrB"/>
    <property type="match status" value="1"/>
</dbReference>
<reference evidence="2" key="1">
    <citation type="submission" date="2017-04" db="EMBL/GenBank/DDBJ databases">
        <authorList>
            <person name="Varghese N."/>
            <person name="Submissions S."/>
        </authorList>
    </citation>
    <scope>NUCLEOTIDE SEQUENCE [LARGE SCALE GENOMIC DNA]</scope>
    <source>
        <strain evidence="2">K3S</strain>
    </source>
</reference>
<dbReference type="GO" id="GO:0005829">
    <property type="term" value="C:cytosol"/>
    <property type="evidence" value="ECO:0007669"/>
    <property type="project" value="TreeGrafter"/>
</dbReference>
<name>A0A1X7CE06_9BACT</name>
<dbReference type="SUPFAM" id="SSF51556">
    <property type="entry name" value="Metallo-dependent hydrolases"/>
    <property type="match status" value="1"/>
</dbReference>
<dbReference type="PANTHER" id="PTHR11409:SF43">
    <property type="entry name" value="ADENOSINE DEAMINASE"/>
    <property type="match status" value="1"/>
</dbReference>
<dbReference type="EMBL" id="FWZU01000001">
    <property type="protein sequence ID" value="SME95119.1"/>
    <property type="molecule type" value="Genomic_DNA"/>
</dbReference>
<dbReference type="GO" id="GO:0006154">
    <property type="term" value="P:adenosine catabolic process"/>
    <property type="evidence" value="ECO:0007669"/>
    <property type="project" value="TreeGrafter"/>
</dbReference>
<proteinExistence type="predicted"/>
<dbReference type="RefSeq" id="WP_085098505.1">
    <property type="nucleotide sequence ID" value="NZ_FWZU01000001.1"/>
</dbReference>
<dbReference type="InterPro" id="IPR032466">
    <property type="entry name" value="Metal_Hydrolase"/>
</dbReference>
<gene>
    <name evidence="1" type="ORF">SAMN06295933_0767</name>
</gene>